<evidence type="ECO:0000313" key="2">
    <source>
        <dbReference type="Proteomes" id="UP000297245"/>
    </source>
</evidence>
<dbReference type="AlphaFoldDB" id="A0A4S8MP77"/>
<keyword evidence="2" id="KW-1185">Reference proteome</keyword>
<gene>
    <name evidence="1" type="ORF">K435DRAFT_649394</name>
</gene>
<dbReference type="EMBL" id="ML179057">
    <property type="protein sequence ID" value="THV04359.1"/>
    <property type="molecule type" value="Genomic_DNA"/>
</dbReference>
<protein>
    <submittedName>
        <fullName evidence="1">Uncharacterized protein</fullName>
    </submittedName>
</protein>
<proteinExistence type="predicted"/>
<dbReference type="Proteomes" id="UP000297245">
    <property type="component" value="Unassembled WGS sequence"/>
</dbReference>
<accession>A0A4S8MP77</accession>
<sequence length="183" mass="20953">MALCSKCGSPSFHPRISIQTDEVLQQLRSSVGFQDQAVVKPLLRDAEKDLVDYDTEIAQLEMAISVVKHKRTRLERYIANCRSLLSPIRRLPPEILTLVFLCLCRDQIIGYDTVDFDIVLPAFELSRVCASWREVALNTPAIWSNVLFDLREEFSTQQRINLSESFIRLCLERSAQVPLNLTL</sequence>
<evidence type="ECO:0000313" key="1">
    <source>
        <dbReference type="EMBL" id="THV04359.1"/>
    </source>
</evidence>
<dbReference type="Gene3D" id="1.20.1280.50">
    <property type="match status" value="1"/>
</dbReference>
<dbReference type="OrthoDB" id="3229088at2759"/>
<name>A0A4S8MP77_DENBC</name>
<reference evidence="1 2" key="1">
    <citation type="journal article" date="2019" name="Nat. Ecol. Evol.">
        <title>Megaphylogeny resolves global patterns of mushroom evolution.</title>
        <authorList>
            <person name="Varga T."/>
            <person name="Krizsan K."/>
            <person name="Foldi C."/>
            <person name="Dima B."/>
            <person name="Sanchez-Garcia M."/>
            <person name="Sanchez-Ramirez S."/>
            <person name="Szollosi G.J."/>
            <person name="Szarkandi J.G."/>
            <person name="Papp V."/>
            <person name="Albert L."/>
            <person name="Andreopoulos W."/>
            <person name="Angelini C."/>
            <person name="Antonin V."/>
            <person name="Barry K.W."/>
            <person name="Bougher N.L."/>
            <person name="Buchanan P."/>
            <person name="Buyck B."/>
            <person name="Bense V."/>
            <person name="Catcheside P."/>
            <person name="Chovatia M."/>
            <person name="Cooper J."/>
            <person name="Damon W."/>
            <person name="Desjardin D."/>
            <person name="Finy P."/>
            <person name="Geml J."/>
            <person name="Haridas S."/>
            <person name="Hughes K."/>
            <person name="Justo A."/>
            <person name="Karasinski D."/>
            <person name="Kautmanova I."/>
            <person name="Kiss B."/>
            <person name="Kocsube S."/>
            <person name="Kotiranta H."/>
            <person name="LaButti K.M."/>
            <person name="Lechner B.E."/>
            <person name="Liimatainen K."/>
            <person name="Lipzen A."/>
            <person name="Lukacs Z."/>
            <person name="Mihaltcheva S."/>
            <person name="Morgado L.N."/>
            <person name="Niskanen T."/>
            <person name="Noordeloos M.E."/>
            <person name="Ohm R.A."/>
            <person name="Ortiz-Santana B."/>
            <person name="Ovrebo C."/>
            <person name="Racz N."/>
            <person name="Riley R."/>
            <person name="Savchenko A."/>
            <person name="Shiryaev A."/>
            <person name="Soop K."/>
            <person name="Spirin V."/>
            <person name="Szebenyi C."/>
            <person name="Tomsovsky M."/>
            <person name="Tulloss R.E."/>
            <person name="Uehling J."/>
            <person name="Grigoriev I.V."/>
            <person name="Vagvolgyi C."/>
            <person name="Papp T."/>
            <person name="Martin F.M."/>
            <person name="Miettinen O."/>
            <person name="Hibbett D.S."/>
            <person name="Nagy L.G."/>
        </authorList>
    </citation>
    <scope>NUCLEOTIDE SEQUENCE [LARGE SCALE GENOMIC DNA]</scope>
    <source>
        <strain evidence="1 2">CBS 962.96</strain>
    </source>
</reference>
<feature type="non-terminal residue" evidence="1">
    <location>
        <position position="183"/>
    </location>
</feature>
<organism evidence="1 2">
    <name type="scientific">Dendrothele bispora (strain CBS 962.96)</name>
    <dbReference type="NCBI Taxonomy" id="1314807"/>
    <lineage>
        <taxon>Eukaryota</taxon>
        <taxon>Fungi</taxon>
        <taxon>Dikarya</taxon>
        <taxon>Basidiomycota</taxon>
        <taxon>Agaricomycotina</taxon>
        <taxon>Agaricomycetes</taxon>
        <taxon>Agaricomycetidae</taxon>
        <taxon>Agaricales</taxon>
        <taxon>Agaricales incertae sedis</taxon>
        <taxon>Dendrothele</taxon>
    </lineage>
</organism>